<evidence type="ECO:0000256" key="5">
    <source>
        <dbReference type="ARBA" id="ARBA00023069"/>
    </source>
</evidence>
<evidence type="ECO:0000256" key="4">
    <source>
        <dbReference type="ARBA" id="ARBA00022846"/>
    </source>
</evidence>
<dbReference type="Gene3D" id="1.10.238.10">
    <property type="entry name" value="EF-hand"/>
    <property type="match status" value="1"/>
</dbReference>
<dbReference type="PANTHER" id="PTHR12086">
    <property type="entry name" value="EF-HAND DOMAIN C-TERMINAL CONTAINING PROTEIN"/>
    <property type="match status" value="1"/>
</dbReference>
<comment type="subcellular location">
    <subcellularLocation>
        <location evidence="1">Cytoplasm</location>
        <location evidence="1">Cytoskeleton</location>
        <location evidence="1">Flagellum axoneme</location>
    </subcellularLocation>
</comment>
<evidence type="ECO:0000256" key="1">
    <source>
        <dbReference type="ARBA" id="ARBA00004611"/>
    </source>
</evidence>
<keyword evidence="4" id="KW-0282">Flagellum</keyword>
<sequence length="748" mass="86646">MLRYPELPLLPGFVLRDPNKTRFHLAQYFEVRNGISMLADNERTADDNLRKSLHGNPSFYPPFEGPKLPPWVSYDKKVAHCILQIELFETLNEVFQASYQVRKVKILYYLEDGTMQVSEPRIDNSGLSQGCIVSRQKIPRTNGSLENLSILDLQVNSTIQIFDRVYFITGCDQFTRNFLNRAGVAVADKQETPSDPGQEIRRKASLVSDKVPFRKDKLAQFLKNDRKVLLFYGYWDDRSSMFGDIRDLNIYYFLADDTIQIKEIFPRNSGRDAPPTFLTRRKVPKNFKGIQPLGKETAFTVLNVLEGRYVPDCLGIGSKEEEYYKANDLSIGAHINVYGREIILVDCDPFTREYYRTVHGIEDFTPVQRPGCEKTFILGEERILPPFNGWGTHEDSESNCKIVEQKPPKIDFHKFINLDKYLLRFGARMMSDVQENRERLFIITYYLSDDTISVFEIGVRNSGFKEGDFFKRAKVLLPNQNLLTPERPSQYTPQHFYIGSTLIINDFTFHLISADEFALKYMENHPFEFPKSNIDKIMSKIREALRSKYKNFIAKYLHKVCESYIDGKTVSTVCFETMRDALSNLLGPDISEHEIVTVARYFSAETPPSTVCDCDIIRSTVHWELTRNLWDDIERLEEHLYHLTFNIFGYISETSLYKAIRACRLPLKPPLIQHMFSVLSKNSDGEIDIQEFLEFVNVRKNISPPIQPVNLDMDVCPKLPATQTGRLIDWNNFVCKIGLEEELKQETE</sequence>
<keyword evidence="3" id="KW-0677">Repeat</keyword>
<evidence type="ECO:0000259" key="11">
    <source>
        <dbReference type="PROSITE" id="PS51336"/>
    </source>
</evidence>
<keyword evidence="5" id="KW-0969">Cilium</keyword>
<comment type="function">
    <text evidence="8">Microtubule inner protein (MIP) part of the dynein-decorated doublet microtubules (DMTs) in cilia axoneme, which is required for motile cilia beating.</text>
</comment>
<feature type="domain" description="DM10" evidence="11">
    <location>
        <begin position="89"/>
        <end position="183"/>
    </location>
</feature>
<feature type="domain" description="EF-hand" evidence="10">
    <location>
        <begin position="667"/>
        <end position="702"/>
    </location>
</feature>
<dbReference type="InterPro" id="IPR006602">
    <property type="entry name" value="DM10_dom"/>
</dbReference>
<name>A0A9Q0N9N2_9DIPT</name>
<protein>
    <recommendedName>
        <fullName evidence="9">EF-hand domain-containing family member C2</fullName>
    </recommendedName>
</protein>
<evidence type="ECO:0000313" key="12">
    <source>
        <dbReference type="EMBL" id="KAJ6646293.1"/>
    </source>
</evidence>
<dbReference type="Proteomes" id="UP001151699">
    <property type="component" value="Chromosome A"/>
</dbReference>
<keyword evidence="6" id="KW-0206">Cytoskeleton</keyword>
<dbReference type="Gene3D" id="2.30.29.170">
    <property type="match status" value="3"/>
</dbReference>
<evidence type="ECO:0000313" key="13">
    <source>
        <dbReference type="Proteomes" id="UP001151699"/>
    </source>
</evidence>
<dbReference type="InterPro" id="IPR002048">
    <property type="entry name" value="EF_hand_dom"/>
</dbReference>
<dbReference type="PROSITE" id="PS51336">
    <property type="entry name" value="DM10"/>
    <property type="match status" value="3"/>
</dbReference>
<dbReference type="GO" id="GO:0005509">
    <property type="term" value="F:calcium ion binding"/>
    <property type="evidence" value="ECO:0007669"/>
    <property type="project" value="InterPro"/>
</dbReference>
<proteinExistence type="predicted"/>
<dbReference type="FunFam" id="2.30.29.170:FF:000002">
    <property type="entry name" value="EF-hand domain (C-terminal) containing 1"/>
    <property type="match status" value="1"/>
</dbReference>
<comment type="caution">
    <text evidence="12">The sequence shown here is derived from an EMBL/GenBank/DDBJ whole genome shotgun (WGS) entry which is preliminary data.</text>
</comment>
<dbReference type="InterPro" id="IPR040193">
    <property type="entry name" value="EFHC1/EFHC2/EFHB"/>
</dbReference>
<organism evidence="12 13">
    <name type="scientific">Pseudolycoriella hygida</name>
    <dbReference type="NCBI Taxonomy" id="35572"/>
    <lineage>
        <taxon>Eukaryota</taxon>
        <taxon>Metazoa</taxon>
        <taxon>Ecdysozoa</taxon>
        <taxon>Arthropoda</taxon>
        <taxon>Hexapoda</taxon>
        <taxon>Insecta</taxon>
        <taxon>Pterygota</taxon>
        <taxon>Neoptera</taxon>
        <taxon>Endopterygota</taxon>
        <taxon>Diptera</taxon>
        <taxon>Nematocera</taxon>
        <taxon>Sciaroidea</taxon>
        <taxon>Sciaridae</taxon>
        <taxon>Pseudolycoriella</taxon>
    </lineage>
</organism>
<evidence type="ECO:0000256" key="9">
    <source>
        <dbReference type="ARBA" id="ARBA00039880"/>
    </source>
</evidence>
<evidence type="ECO:0000256" key="8">
    <source>
        <dbReference type="ARBA" id="ARBA00035003"/>
    </source>
</evidence>
<dbReference type="GO" id="GO:0010975">
    <property type="term" value="P:regulation of neuron projection development"/>
    <property type="evidence" value="ECO:0007669"/>
    <property type="project" value="TreeGrafter"/>
</dbReference>
<dbReference type="FunFam" id="2.30.29.170:FF:000001">
    <property type="entry name" value="EF-hand domain containing 1"/>
    <property type="match status" value="1"/>
</dbReference>
<dbReference type="FunFam" id="2.30.29.170:FF:000004">
    <property type="entry name" value="EF-hand domain containing 2"/>
    <property type="match status" value="1"/>
</dbReference>
<accession>A0A9Q0N9N2</accession>
<keyword evidence="13" id="KW-1185">Reference proteome</keyword>
<dbReference type="SMART" id="SM00676">
    <property type="entry name" value="DM10"/>
    <property type="match status" value="3"/>
</dbReference>
<gene>
    <name evidence="12" type="primary">efhc2</name>
    <name evidence="12" type="ORF">Bhyg_01504</name>
</gene>
<dbReference type="AlphaFoldDB" id="A0A9Q0N9N2"/>
<reference evidence="12" key="1">
    <citation type="submission" date="2022-07" db="EMBL/GenBank/DDBJ databases">
        <authorList>
            <person name="Trinca V."/>
            <person name="Uliana J.V.C."/>
            <person name="Torres T.T."/>
            <person name="Ward R.J."/>
            <person name="Monesi N."/>
        </authorList>
    </citation>
    <scope>NUCLEOTIDE SEQUENCE</scope>
    <source>
        <strain evidence="12">HSMRA1968</strain>
        <tissue evidence="12">Whole embryos</tissue>
    </source>
</reference>
<evidence type="ECO:0000256" key="2">
    <source>
        <dbReference type="ARBA" id="ARBA00022490"/>
    </source>
</evidence>
<dbReference type="PROSITE" id="PS50222">
    <property type="entry name" value="EF_HAND_2"/>
    <property type="match status" value="1"/>
</dbReference>
<dbReference type="OrthoDB" id="6360546at2759"/>
<evidence type="ECO:0000256" key="3">
    <source>
        <dbReference type="ARBA" id="ARBA00022737"/>
    </source>
</evidence>
<dbReference type="EMBL" id="WJQU01000001">
    <property type="protein sequence ID" value="KAJ6646293.1"/>
    <property type="molecule type" value="Genomic_DNA"/>
</dbReference>
<keyword evidence="7" id="KW-0966">Cell projection</keyword>
<evidence type="ECO:0000256" key="6">
    <source>
        <dbReference type="ARBA" id="ARBA00023212"/>
    </source>
</evidence>
<dbReference type="SUPFAM" id="SSF47473">
    <property type="entry name" value="EF-hand"/>
    <property type="match status" value="1"/>
</dbReference>
<evidence type="ECO:0000259" key="10">
    <source>
        <dbReference type="PROSITE" id="PS50222"/>
    </source>
</evidence>
<dbReference type="PANTHER" id="PTHR12086:SF11">
    <property type="entry name" value="EF-HAND DOMAIN-CONTAINING FAMILY MEMBER C2"/>
    <property type="match status" value="1"/>
</dbReference>
<dbReference type="InterPro" id="IPR011992">
    <property type="entry name" value="EF-hand-dom_pair"/>
</dbReference>
<keyword evidence="2" id="KW-0963">Cytoplasm</keyword>
<feature type="domain" description="DM10" evidence="11">
    <location>
        <begin position="419"/>
        <end position="526"/>
    </location>
</feature>
<dbReference type="GO" id="GO:0005874">
    <property type="term" value="C:microtubule"/>
    <property type="evidence" value="ECO:0007669"/>
    <property type="project" value="TreeGrafter"/>
</dbReference>
<dbReference type="Pfam" id="PF06565">
    <property type="entry name" value="DM10_dom"/>
    <property type="match status" value="3"/>
</dbReference>
<feature type="domain" description="DM10" evidence="11">
    <location>
        <begin position="225"/>
        <end position="359"/>
    </location>
</feature>
<evidence type="ECO:0000256" key="7">
    <source>
        <dbReference type="ARBA" id="ARBA00023273"/>
    </source>
</evidence>